<evidence type="ECO:0000313" key="1">
    <source>
        <dbReference type="EMBL" id="TFE91926.1"/>
    </source>
</evidence>
<dbReference type="OrthoDB" id="2677664at2"/>
<sequence>MAHRQEKVPFGYEPPKASRRGCLFVFETFEDWTEEEVLALVAWAASRKFARVVLYPQHEETLRRMGIACASPFYSRVKQLQTTIEACALPIPVELDQWEGKRKKYTPLDTSLRFLTEKHHGPFFLALSDRYANLFVTYPSFQEWIKELRLLIVPRFHVPLHPKLEAWSHRWELILPGEPLHS</sequence>
<dbReference type="EMBL" id="MYFO01000001">
    <property type="protein sequence ID" value="TFE91926.1"/>
    <property type="molecule type" value="Genomic_DNA"/>
</dbReference>
<proteinExistence type="predicted"/>
<keyword evidence="2" id="KW-1185">Reference proteome</keyword>
<gene>
    <name evidence="1" type="ORF">B5M42_01430</name>
</gene>
<accession>A0A4Y8QBW2</accession>
<dbReference type="RefSeq" id="WP_134748907.1">
    <property type="nucleotide sequence ID" value="NZ_MYFO02000001.1"/>
</dbReference>
<dbReference type="AlphaFoldDB" id="A0A4Y8QBW2"/>
<organism evidence="1 2">
    <name type="scientific">Paenibacillus athensensis</name>
    <dbReference type="NCBI Taxonomy" id="1967502"/>
    <lineage>
        <taxon>Bacteria</taxon>
        <taxon>Bacillati</taxon>
        <taxon>Bacillota</taxon>
        <taxon>Bacilli</taxon>
        <taxon>Bacillales</taxon>
        <taxon>Paenibacillaceae</taxon>
        <taxon>Paenibacillus</taxon>
    </lineage>
</organism>
<reference evidence="1 2" key="1">
    <citation type="submission" date="2017-03" db="EMBL/GenBank/DDBJ databases">
        <title>Isolation of Levoglucosan Utilizing Bacteria.</title>
        <authorList>
            <person name="Arya A.S."/>
        </authorList>
    </citation>
    <scope>NUCLEOTIDE SEQUENCE [LARGE SCALE GENOMIC DNA]</scope>
    <source>
        <strain evidence="1 2">MEC069</strain>
    </source>
</reference>
<comment type="caution">
    <text evidence="1">The sequence shown here is derived from an EMBL/GenBank/DDBJ whole genome shotgun (WGS) entry which is preliminary data.</text>
</comment>
<evidence type="ECO:0000313" key="2">
    <source>
        <dbReference type="Proteomes" id="UP000298246"/>
    </source>
</evidence>
<dbReference type="Proteomes" id="UP000298246">
    <property type="component" value="Unassembled WGS sequence"/>
</dbReference>
<name>A0A4Y8QBW2_9BACL</name>
<protein>
    <submittedName>
        <fullName evidence="1">Uncharacterized protein</fullName>
    </submittedName>
</protein>